<dbReference type="RefSeq" id="WP_096665724.1">
    <property type="nucleotide sequence ID" value="NZ_AP018316.1"/>
</dbReference>
<sequence length="154" mass="18139">MDGNHEIIFSLFFRTEDFDIAQAGFSKIVPIVDSSWLLCDFCKDDYPPEDEVLWGQESITEFKSPELREIIFVYGDTSVDGFVYEHRLNGVLVRKLVWFPLLNDDYWESGWLCVEGESEDWEKALFTSESRERFMGYARERYANEGKETDFPSR</sequence>
<evidence type="ECO:0000313" key="1">
    <source>
        <dbReference type="EMBL" id="BAZ85266.1"/>
    </source>
</evidence>
<protein>
    <submittedName>
        <fullName evidence="1">Uncharacterized protein</fullName>
    </submittedName>
</protein>
<accession>A0A1Z4V185</accession>
<gene>
    <name evidence="1" type="ORF">NIES806_14670</name>
</gene>
<dbReference type="OrthoDB" id="513130at2"/>
<dbReference type="AlphaFoldDB" id="A0A1Z4V185"/>
<proteinExistence type="predicted"/>
<keyword evidence="2" id="KW-1185">Reference proteome</keyword>
<dbReference type="Proteomes" id="UP000218702">
    <property type="component" value="Chromosome"/>
</dbReference>
<dbReference type="EMBL" id="AP018316">
    <property type="protein sequence ID" value="BAZ85266.1"/>
    <property type="molecule type" value="Genomic_DNA"/>
</dbReference>
<organism evidence="1 2">
    <name type="scientific">Dolichospermum compactum NIES-806</name>
    <dbReference type="NCBI Taxonomy" id="1973481"/>
    <lineage>
        <taxon>Bacteria</taxon>
        <taxon>Bacillati</taxon>
        <taxon>Cyanobacteriota</taxon>
        <taxon>Cyanophyceae</taxon>
        <taxon>Nostocales</taxon>
        <taxon>Aphanizomenonaceae</taxon>
        <taxon>Dolichospermum</taxon>
        <taxon>Dolichospermum compactum</taxon>
    </lineage>
</organism>
<dbReference type="KEGG" id="dcm:NIES806_14670"/>
<name>A0A1Z4V185_9CYAN</name>
<reference evidence="1 2" key="1">
    <citation type="submission" date="2017-06" db="EMBL/GenBank/DDBJ databases">
        <title>Genome sequencing of cyanobaciteial culture collection at National Institute for Environmental Studies (NIES).</title>
        <authorList>
            <person name="Hirose Y."/>
            <person name="Shimura Y."/>
            <person name="Fujisawa T."/>
            <person name="Nakamura Y."/>
            <person name="Kawachi M."/>
        </authorList>
    </citation>
    <scope>NUCLEOTIDE SEQUENCE [LARGE SCALE GENOMIC DNA]</scope>
    <source>
        <strain evidence="1 2">NIES-806</strain>
    </source>
</reference>
<evidence type="ECO:0000313" key="2">
    <source>
        <dbReference type="Proteomes" id="UP000218702"/>
    </source>
</evidence>